<dbReference type="STRING" id="1123237.Salmuc_04914"/>
<keyword evidence="4" id="KW-1185">Reference proteome</keyword>
<gene>
    <name evidence="3" type="ORF">Salmuc_04914</name>
</gene>
<comment type="caution">
    <text evidence="3">The sequence shown here is derived from an EMBL/GenBank/DDBJ whole genome shotgun (WGS) entry which is preliminary data.</text>
</comment>
<dbReference type="SUPFAM" id="SSF52016">
    <property type="entry name" value="LeuD/IlvD-like"/>
    <property type="match status" value="1"/>
</dbReference>
<dbReference type="OrthoDB" id="1550274at2"/>
<dbReference type="eggNOG" id="COG1786">
    <property type="taxonomic scope" value="Bacteria"/>
</dbReference>
<dbReference type="HOGENOM" id="CLU_141583_2_0_5"/>
<evidence type="ECO:0000313" key="4">
    <source>
        <dbReference type="Proteomes" id="UP000015347"/>
    </source>
</evidence>
<proteinExistence type="predicted"/>
<dbReference type="AlphaFoldDB" id="S9R183"/>
<keyword evidence="1" id="KW-0456">Lyase</keyword>
<evidence type="ECO:0000313" key="3">
    <source>
        <dbReference type="EMBL" id="EPX85642.1"/>
    </source>
</evidence>
<dbReference type="EMBL" id="APVH01000008">
    <property type="protein sequence ID" value="EPX85642.1"/>
    <property type="molecule type" value="Genomic_DNA"/>
</dbReference>
<protein>
    <recommendedName>
        <fullName evidence="2">Phosphomevalonate dehydratase small subunit-like domain-containing protein</fullName>
    </recommendedName>
</protein>
<accession>S9R183</accession>
<evidence type="ECO:0000256" key="1">
    <source>
        <dbReference type="ARBA" id="ARBA00023239"/>
    </source>
</evidence>
<feature type="domain" description="Phosphomevalonate dehydratase small subunit-like" evidence="2">
    <location>
        <begin position="28"/>
        <end position="108"/>
    </location>
</feature>
<reference evidence="4" key="1">
    <citation type="journal article" date="2014" name="Stand. Genomic Sci.">
        <title>Genome sequence of the exopolysaccharide-producing Salipiger mucosus type strain (DSM 16094(T)), a moderately halophilic member of the Roseobacter clade.</title>
        <authorList>
            <person name="Riedel T."/>
            <person name="Spring S."/>
            <person name="Fiebig A."/>
            <person name="Petersen J."/>
            <person name="Kyrpides N.C."/>
            <person name="Goker M."/>
            <person name="Klenk H.P."/>
        </authorList>
    </citation>
    <scope>NUCLEOTIDE SEQUENCE [LARGE SCALE GENOMIC DNA]</scope>
    <source>
        <strain evidence="4">DSM 16094</strain>
    </source>
</reference>
<dbReference type="RefSeq" id="WP_020039572.1">
    <property type="nucleotide sequence ID" value="NZ_KE557273.1"/>
</dbReference>
<name>S9R183_9RHOB</name>
<sequence>MTEGSRWSARALVRGLAEGPAMVSGTALSFLGDLDIRTGRVVGASSDLAGRVVAGRVLVLPETRGSAGAWRFLYQLKVHGTHPAALVLRTLPDPSVVQGAILSEVPVVMPSDAGFWDAIRDGEILRVDGDAACVAQNSNG</sequence>
<dbReference type="Pfam" id="PF01989">
    <property type="entry name" value="AcnX_swivel_put"/>
    <property type="match status" value="1"/>
</dbReference>
<evidence type="ECO:0000259" key="2">
    <source>
        <dbReference type="Pfam" id="PF01989"/>
    </source>
</evidence>
<dbReference type="Proteomes" id="UP000015347">
    <property type="component" value="Unassembled WGS sequence"/>
</dbReference>
<dbReference type="GO" id="GO:0016829">
    <property type="term" value="F:lyase activity"/>
    <property type="evidence" value="ECO:0007669"/>
    <property type="project" value="UniProtKB-KW"/>
</dbReference>
<organism evidence="3 4">
    <name type="scientific">Salipiger mucosus DSM 16094</name>
    <dbReference type="NCBI Taxonomy" id="1123237"/>
    <lineage>
        <taxon>Bacteria</taxon>
        <taxon>Pseudomonadati</taxon>
        <taxon>Pseudomonadota</taxon>
        <taxon>Alphaproteobacteria</taxon>
        <taxon>Rhodobacterales</taxon>
        <taxon>Roseobacteraceae</taxon>
        <taxon>Salipiger</taxon>
    </lineage>
</organism>
<dbReference type="Gene3D" id="3.50.30.10">
    <property type="entry name" value="Phosphohistidine domain"/>
    <property type="match status" value="1"/>
</dbReference>
<dbReference type="InterPro" id="IPR002840">
    <property type="entry name" value="PMDh-S-like_dom"/>
</dbReference>